<keyword evidence="5" id="KW-1185">Reference proteome</keyword>
<dbReference type="AlphaFoldDB" id="D3Q0R1"/>
<organism evidence="4 5">
    <name type="scientific">Stackebrandtia nassauensis (strain DSM 44728 / CIP 108903 / NRRL B-16338 / NBRC 102104 / LLR-40K-21)</name>
    <dbReference type="NCBI Taxonomy" id="446470"/>
    <lineage>
        <taxon>Bacteria</taxon>
        <taxon>Bacillati</taxon>
        <taxon>Actinomycetota</taxon>
        <taxon>Actinomycetes</taxon>
        <taxon>Glycomycetales</taxon>
        <taxon>Glycomycetaceae</taxon>
        <taxon>Stackebrandtia</taxon>
    </lineage>
</organism>
<gene>
    <name evidence="4" type="ordered locus">Snas_2103</name>
</gene>
<evidence type="ECO:0000313" key="4">
    <source>
        <dbReference type="EMBL" id="ADD41797.1"/>
    </source>
</evidence>
<sequence>MSEKLLNRRNRWIIAGATGVLLVGGSAALATTAFADDGDANETGAQVADDDDNDGDDDGTDDDGDDATPSTKPKISLADATATASDEVSKGILTSIELEGTNDAPFWRVDFITSDGTEHEVTIDAAKGDVTDHNKETDDDGDKEDWTEAKAANDQVKTTPEDAATAALDKAGKGNVTSIELDDDANNPQWEVDVTTDDGKHKDVTVDAVTGKATDVYTDDDDNDSDDANDDDSDQDDDNDQGDDDANDNDGDND</sequence>
<dbReference type="eggNOG" id="COG3212">
    <property type="taxonomic scope" value="Bacteria"/>
</dbReference>
<accession>D3Q0R1</accession>
<dbReference type="RefSeq" id="WP_013017368.1">
    <property type="nucleotide sequence ID" value="NC_013947.1"/>
</dbReference>
<dbReference type="Proteomes" id="UP000000844">
    <property type="component" value="Chromosome"/>
</dbReference>
<dbReference type="InterPro" id="IPR025711">
    <property type="entry name" value="PepSY"/>
</dbReference>
<feature type="domain" description="PepSY" evidence="3">
    <location>
        <begin position="159"/>
        <end position="216"/>
    </location>
</feature>
<dbReference type="OrthoDB" id="4555336at2"/>
<dbReference type="Gene3D" id="3.10.450.40">
    <property type="match status" value="2"/>
</dbReference>
<protein>
    <submittedName>
        <fullName evidence="4">Propeptide PepSY amd peptidase M4</fullName>
    </submittedName>
</protein>
<proteinExistence type="predicted"/>
<evidence type="ECO:0000256" key="2">
    <source>
        <dbReference type="SAM" id="SignalP"/>
    </source>
</evidence>
<feature type="compositionally biased region" description="Basic and acidic residues" evidence="1">
    <location>
        <begin position="127"/>
        <end position="136"/>
    </location>
</feature>
<feature type="chain" id="PRO_5003048532" evidence="2">
    <location>
        <begin position="36"/>
        <end position="254"/>
    </location>
</feature>
<dbReference type="HOGENOM" id="CLU_1093764_0_0_11"/>
<keyword evidence="2" id="KW-0732">Signal</keyword>
<feature type="region of interest" description="Disordered" evidence="1">
    <location>
        <begin position="35"/>
        <end position="79"/>
    </location>
</feature>
<feature type="domain" description="PepSY" evidence="3">
    <location>
        <begin position="74"/>
        <end position="132"/>
    </location>
</feature>
<feature type="compositionally biased region" description="Acidic residues" evidence="1">
    <location>
        <begin position="48"/>
        <end position="66"/>
    </location>
</feature>
<dbReference type="EMBL" id="CP001778">
    <property type="protein sequence ID" value="ADD41797.1"/>
    <property type="molecule type" value="Genomic_DNA"/>
</dbReference>
<name>D3Q0R1_STANL</name>
<feature type="compositionally biased region" description="Acidic residues" evidence="1">
    <location>
        <begin position="217"/>
        <end position="254"/>
    </location>
</feature>
<evidence type="ECO:0000259" key="3">
    <source>
        <dbReference type="Pfam" id="PF03413"/>
    </source>
</evidence>
<reference evidence="4 5" key="1">
    <citation type="journal article" date="2009" name="Stand. Genomic Sci.">
        <title>Complete genome sequence of Stackebrandtia nassauensis type strain (LLR-40K-21).</title>
        <authorList>
            <person name="Munk C."/>
            <person name="Lapidus A."/>
            <person name="Copeland A."/>
            <person name="Jando M."/>
            <person name="Mayilraj S."/>
            <person name="Glavina Del Rio T."/>
            <person name="Nolan M."/>
            <person name="Chen F."/>
            <person name="Lucas S."/>
            <person name="Tice H."/>
            <person name="Cheng J.F."/>
            <person name="Han C."/>
            <person name="Detter J.C."/>
            <person name="Bruce D."/>
            <person name="Goodwin L."/>
            <person name="Chain P."/>
            <person name="Pitluck S."/>
            <person name="Goker M."/>
            <person name="Ovchinikova G."/>
            <person name="Pati A."/>
            <person name="Ivanova N."/>
            <person name="Mavromatis K."/>
            <person name="Chen A."/>
            <person name="Palaniappan K."/>
            <person name="Land M."/>
            <person name="Hauser L."/>
            <person name="Chang Y.J."/>
            <person name="Jeffries C.D."/>
            <person name="Bristow J."/>
            <person name="Eisen J.A."/>
            <person name="Markowitz V."/>
            <person name="Hugenholtz P."/>
            <person name="Kyrpides N.C."/>
            <person name="Klenk H.P."/>
        </authorList>
    </citation>
    <scope>NUCLEOTIDE SEQUENCE [LARGE SCALE GENOMIC DNA]</scope>
    <source>
        <strain evidence="5">DSM 44728 / CIP 108903 / NRRL B-16338 / NBRC 102104 / LLR-40K-21</strain>
    </source>
</reference>
<evidence type="ECO:0000313" key="5">
    <source>
        <dbReference type="Proteomes" id="UP000000844"/>
    </source>
</evidence>
<evidence type="ECO:0000256" key="1">
    <source>
        <dbReference type="SAM" id="MobiDB-lite"/>
    </source>
</evidence>
<dbReference type="Pfam" id="PF03413">
    <property type="entry name" value="PepSY"/>
    <property type="match status" value="2"/>
</dbReference>
<feature type="region of interest" description="Disordered" evidence="1">
    <location>
        <begin position="127"/>
        <end position="254"/>
    </location>
</feature>
<dbReference type="STRING" id="446470.Snas_2103"/>
<dbReference type="KEGG" id="sna:Snas_2103"/>
<feature type="signal peptide" evidence="2">
    <location>
        <begin position="1"/>
        <end position="35"/>
    </location>
</feature>